<dbReference type="PANTHER" id="PTHR47370:SF10">
    <property type="entry name" value="N-ACETYLTRANSFERASE HLS1-RELATED"/>
    <property type="match status" value="1"/>
</dbReference>
<protein>
    <recommendedName>
        <fullName evidence="1">N-acetyltransferase domain-containing protein</fullName>
    </recommendedName>
</protein>
<dbReference type="SUPFAM" id="SSF55729">
    <property type="entry name" value="Acyl-CoA N-acyltransferases (Nat)"/>
    <property type="match status" value="1"/>
</dbReference>
<dbReference type="GO" id="GO:0016747">
    <property type="term" value="F:acyltransferase activity, transferring groups other than amino-acyl groups"/>
    <property type="evidence" value="ECO:0007669"/>
    <property type="project" value="InterPro"/>
</dbReference>
<evidence type="ECO:0000313" key="2">
    <source>
        <dbReference type="EMBL" id="PKA59889.1"/>
    </source>
</evidence>
<reference evidence="2 3" key="1">
    <citation type="journal article" date="2017" name="Nature">
        <title>The Apostasia genome and the evolution of orchids.</title>
        <authorList>
            <person name="Zhang G.Q."/>
            <person name="Liu K.W."/>
            <person name="Li Z."/>
            <person name="Lohaus R."/>
            <person name="Hsiao Y.Y."/>
            <person name="Niu S.C."/>
            <person name="Wang J.Y."/>
            <person name="Lin Y.C."/>
            <person name="Xu Q."/>
            <person name="Chen L.J."/>
            <person name="Yoshida K."/>
            <person name="Fujiwara S."/>
            <person name="Wang Z.W."/>
            <person name="Zhang Y.Q."/>
            <person name="Mitsuda N."/>
            <person name="Wang M."/>
            <person name="Liu G.H."/>
            <person name="Pecoraro L."/>
            <person name="Huang H.X."/>
            <person name="Xiao X.J."/>
            <person name="Lin M."/>
            <person name="Wu X.Y."/>
            <person name="Wu W.L."/>
            <person name="Chen Y.Y."/>
            <person name="Chang S.B."/>
            <person name="Sakamoto S."/>
            <person name="Ohme-Takagi M."/>
            <person name="Yagi M."/>
            <person name="Zeng S.J."/>
            <person name="Shen C.Y."/>
            <person name="Yeh C.M."/>
            <person name="Luo Y.B."/>
            <person name="Tsai W.C."/>
            <person name="Van de Peer Y."/>
            <person name="Liu Z.J."/>
        </authorList>
    </citation>
    <scope>NUCLEOTIDE SEQUENCE [LARGE SCALE GENOMIC DNA]</scope>
    <source>
        <strain evidence="3">cv. Shenzhen</strain>
        <tissue evidence="2">Stem</tissue>
    </source>
</reference>
<dbReference type="STRING" id="1088818.A0A2I0AWI0"/>
<dbReference type="AlphaFoldDB" id="A0A2I0AWI0"/>
<evidence type="ECO:0000259" key="1">
    <source>
        <dbReference type="Pfam" id="PF00583"/>
    </source>
</evidence>
<dbReference type="Gene3D" id="3.40.630.30">
    <property type="match status" value="1"/>
</dbReference>
<gene>
    <name evidence="2" type="ORF">AXF42_Ash015947</name>
</gene>
<name>A0A2I0AWI0_9ASPA</name>
<dbReference type="Proteomes" id="UP000236161">
    <property type="component" value="Unassembled WGS sequence"/>
</dbReference>
<proteinExistence type="predicted"/>
<dbReference type="Pfam" id="PF00583">
    <property type="entry name" value="Acetyltransf_1"/>
    <property type="match status" value="1"/>
</dbReference>
<keyword evidence="3" id="KW-1185">Reference proteome</keyword>
<accession>A0A2I0AWI0</accession>
<evidence type="ECO:0000313" key="3">
    <source>
        <dbReference type="Proteomes" id="UP000236161"/>
    </source>
</evidence>
<organism evidence="2 3">
    <name type="scientific">Apostasia shenzhenica</name>
    <dbReference type="NCBI Taxonomy" id="1088818"/>
    <lineage>
        <taxon>Eukaryota</taxon>
        <taxon>Viridiplantae</taxon>
        <taxon>Streptophyta</taxon>
        <taxon>Embryophyta</taxon>
        <taxon>Tracheophyta</taxon>
        <taxon>Spermatophyta</taxon>
        <taxon>Magnoliopsida</taxon>
        <taxon>Liliopsida</taxon>
        <taxon>Asparagales</taxon>
        <taxon>Orchidaceae</taxon>
        <taxon>Apostasioideae</taxon>
        <taxon>Apostasia</taxon>
    </lineage>
</organism>
<dbReference type="OrthoDB" id="41532at2759"/>
<dbReference type="InterPro" id="IPR052810">
    <property type="entry name" value="Plant_NAT"/>
</dbReference>
<sequence>MRLRRTVLGRRRWRGCARWDPAAEPPSSPTSSATPSAASAILRRSSCWSICRLLTCTDLCYDNDNALCFCLQVAETSGPDKEIVGLIRGCIKTVTCGQKTYRRLATGDGGDKDDAVVELAAPVYTKAGYILGLRVSPCQRRMGIGMKLVRRMEGWFCSNGAEYAYMATDNDNEASLRLFTERCNYKKFRTPAILVQPVFAHRLPLSRRSTVIRLCPAEAETLYRRRFSTTEFFPRDIDAILRNNLSLGTFLAFPADCPAAASWTGVGGFLADPPASWAILSVWDSKSVFHLEVRGAPLLWRSLAWTTRAVDRVLPWLRIPSIPNIFRPFGCYFLYGIGGEGPLSANFLRALCRYAHNLARAGGCGVVATEVAASEPLMAGIPHWRSLSSADVWCIKRLAEDYCDGAVGDWTKSPAGSSLFVDPREV</sequence>
<dbReference type="InterPro" id="IPR000182">
    <property type="entry name" value="GNAT_dom"/>
</dbReference>
<feature type="domain" description="N-acetyltransferase" evidence="1">
    <location>
        <begin position="112"/>
        <end position="185"/>
    </location>
</feature>
<dbReference type="EMBL" id="KZ451943">
    <property type="protein sequence ID" value="PKA59889.1"/>
    <property type="molecule type" value="Genomic_DNA"/>
</dbReference>
<dbReference type="InterPro" id="IPR016181">
    <property type="entry name" value="Acyl_CoA_acyltransferase"/>
</dbReference>
<dbReference type="PANTHER" id="PTHR47370">
    <property type="entry name" value="ACYL-COA N-ACYLTRANSFERASES (NAT) SUPERFAMILY PROTEIN"/>
    <property type="match status" value="1"/>
</dbReference>